<feature type="region of interest" description="Disordered" evidence="1">
    <location>
        <begin position="1"/>
        <end position="22"/>
    </location>
</feature>
<proteinExistence type="predicted"/>
<dbReference type="EMBL" id="JADJZA010000009">
    <property type="protein sequence ID" value="MBK9298386.1"/>
    <property type="molecule type" value="Genomic_DNA"/>
</dbReference>
<protein>
    <submittedName>
        <fullName evidence="2">Uncharacterized protein</fullName>
    </submittedName>
</protein>
<accession>A0A936NG68</accession>
<name>A0A936NG68_9ACTN</name>
<reference evidence="2 3" key="1">
    <citation type="submission" date="2020-10" db="EMBL/GenBank/DDBJ databases">
        <title>Connecting structure to function with the recovery of over 1000 high-quality activated sludge metagenome-assembled genomes encoding full-length rRNA genes using long-read sequencing.</title>
        <authorList>
            <person name="Singleton C.M."/>
            <person name="Petriglieri F."/>
            <person name="Kristensen J.M."/>
            <person name="Kirkegaard R.H."/>
            <person name="Michaelsen T.Y."/>
            <person name="Andersen M.H."/>
            <person name="Karst S.M."/>
            <person name="Dueholm M.S."/>
            <person name="Nielsen P.H."/>
            <person name="Albertsen M."/>
        </authorList>
    </citation>
    <scope>NUCLEOTIDE SEQUENCE [LARGE SCALE GENOMIC DNA]</scope>
    <source>
        <strain evidence="2">Lyne_18-Q3-R50-59_MAXAC.006</strain>
    </source>
</reference>
<dbReference type="AlphaFoldDB" id="A0A936NG68"/>
<comment type="caution">
    <text evidence="2">The sequence shown here is derived from an EMBL/GenBank/DDBJ whole genome shotgun (WGS) entry which is preliminary data.</text>
</comment>
<evidence type="ECO:0000313" key="3">
    <source>
        <dbReference type="Proteomes" id="UP000727993"/>
    </source>
</evidence>
<evidence type="ECO:0000256" key="1">
    <source>
        <dbReference type="SAM" id="MobiDB-lite"/>
    </source>
</evidence>
<organism evidence="2 3">
    <name type="scientific">Candidatus Neomicrothrix subdominans</name>
    <dbReference type="NCBI Taxonomy" id="2954438"/>
    <lineage>
        <taxon>Bacteria</taxon>
        <taxon>Bacillati</taxon>
        <taxon>Actinomycetota</taxon>
        <taxon>Acidimicrobiia</taxon>
        <taxon>Acidimicrobiales</taxon>
        <taxon>Microthrixaceae</taxon>
        <taxon>Candidatus Neomicrothrix</taxon>
    </lineage>
</organism>
<gene>
    <name evidence="2" type="ORF">IPN02_16435</name>
</gene>
<sequence>MGFEFTNDGKKVSDGYVPNGDGDVMGEVESVITGKSCTHCGPGRRRLPGEVQAGHDRRRITSDFTVTGEGGTACRTRPTINV</sequence>
<dbReference type="Proteomes" id="UP000727993">
    <property type="component" value="Unassembled WGS sequence"/>
</dbReference>
<evidence type="ECO:0000313" key="2">
    <source>
        <dbReference type="EMBL" id="MBK9298386.1"/>
    </source>
</evidence>